<dbReference type="SMART" id="SM00952">
    <property type="entry name" value="RAP"/>
    <property type="match status" value="1"/>
</dbReference>
<protein>
    <recommendedName>
        <fullName evidence="1">RAP domain-containing protein</fullName>
    </recommendedName>
</protein>
<dbReference type="InterPro" id="IPR013584">
    <property type="entry name" value="RAP"/>
</dbReference>
<sequence length="618" mass="71078">MFKVLSNSFCYLKNVRNLETLLSSVNFGCRNFSYSTKDVIVGDRIMPANPDILLKNMKSASDISDILMSVKMHHAIMNNRHLMQAFRSIFLLQKNESSNMSNGEIVRSAEFKQLCQTLKSHIRNLDIDDRVEALKTLSYLGVPATSHIVQIVLQSITKEVNELSLQQIIFFDFLLKDFQSCPLVDALKIALPIVFEANLKLKLDPDSLSHLTDLLHYASRRNLTTAATYLIDIIMKKRSEIDFKCAKSLVRSLCDLHINDTKHRPLLHQCLDVLVENNLKCTYQDYNTLLSKLVTKFSLKNNFYYHEEFMNSAINFIINNDAGFIEGIWMLRRALKYGHISIELLDYLLQKIEKDFSLIENCSTLILFTIISGLAQADYRPVNWSVFEPLILKNALSHLNQIKLPWMKFARDLAVLDCWSFELFQTIFSDEFLEKNLAREYNLLDYLLLLSLYQAVKTLCPWYVGIWPPDNILDKAIKSNGEHITEYPLLKAISHGFGGERYVLNGVHSKLGHFIDHVLMLRKGGYAVPFDETLKNGEFFIEDLLKNDEYQVLAILYLPSSAFTINTNKLRGSTRLVINTLEVCGPTVIHVNSTNWEQLLDSEEIPYIMNLIKEKTNT</sequence>
<gene>
    <name evidence="2" type="ORF">O3M35_004476</name>
</gene>
<dbReference type="EMBL" id="JAPXFL010000015">
    <property type="protein sequence ID" value="KAK9497099.1"/>
    <property type="molecule type" value="Genomic_DNA"/>
</dbReference>
<keyword evidence="3" id="KW-1185">Reference proteome</keyword>
<proteinExistence type="predicted"/>
<dbReference type="AlphaFoldDB" id="A0AAW1CI76"/>
<name>A0AAW1CI76_9HEMI</name>
<evidence type="ECO:0000313" key="3">
    <source>
        <dbReference type="Proteomes" id="UP001461498"/>
    </source>
</evidence>
<accession>A0AAW1CI76</accession>
<reference evidence="2 3" key="1">
    <citation type="submission" date="2022-12" db="EMBL/GenBank/DDBJ databases">
        <title>Chromosome-level genome assembly of true bugs.</title>
        <authorList>
            <person name="Ma L."/>
            <person name="Li H."/>
        </authorList>
    </citation>
    <scope>NUCLEOTIDE SEQUENCE [LARGE SCALE GENOMIC DNA]</scope>
    <source>
        <strain evidence="2">Lab_2022b</strain>
    </source>
</reference>
<comment type="caution">
    <text evidence="2">The sequence shown here is derived from an EMBL/GenBank/DDBJ whole genome shotgun (WGS) entry which is preliminary data.</text>
</comment>
<feature type="domain" description="RAP" evidence="1">
    <location>
        <begin position="555"/>
        <end position="611"/>
    </location>
</feature>
<organism evidence="2 3">
    <name type="scientific">Rhynocoris fuscipes</name>
    <dbReference type="NCBI Taxonomy" id="488301"/>
    <lineage>
        <taxon>Eukaryota</taxon>
        <taxon>Metazoa</taxon>
        <taxon>Ecdysozoa</taxon>
        <taxon>Arthropoda</taxon>
        <taxon>Hexapoda</taxon>
        <taxon>Insecta</taxon>
        <taxon>Pterygota</taxon>
        <taxon>Neoptera</taxon>
        <taxon>Paraneoptera</taxon>
        <taxon>Hemiptera</taxon>
        <taxon>Heteroptera</taxon>
        <taxon>Panheteroptera</taxon>
        <taxon>Cimicomorpha</taxon>
        <taxon>Reduviidae</taxon>
        <taxon>Harpactorinae</taxon>
        <taxon>Harpactorini</taxon>
        <taxon>Rhynocoris</taxon>
    </lineage>
</organism>
<dbReference type="Proteomes" id="UP001461498">
    <property type="component" value="Unassembled WGS sequence"/>
</dbReference>
<evidence type="ECO:0000259" key="1">
    <source>
        <dbReference type="SMART" id="SM00952"/>
    </source>
</evidence>
<evidence type="ECO:0000313" key="2">
    <source>
        <dbReference type="EMBL" id="KAK9497099.1"/>
    </source>
</evidence>